<keyword evidence="2" id="KW-0596">Phosphopantetheine</keyword>
<accession>A0ABQ3V8K8</accession>
<dbReference type="InterPro" id="IPR020806">
    <property type="entry name" value="PKS_PP-bd"/>
</dbReference>
<reference evidence="5 6" key="1">
    <citation type="journal article" date="2021" name="Int. J. Syst. Evol. Microbiol.">
        <title>Reticulibacter mediterranei gen. nov., sp. nov., within the new family Reticulibacteraceae fam. nov., and Ktedonospora formicarum gen. nov., sp. nov., Ktedonobacter robiniae sp. nov., Dictyobacter formicarum sp. nov. and Dictyobacter arantiisoli sp. nov., belonging to the class Ktedonobacteria.</title>
        <authorList>
            <person name="Yabe S."/>
            <person name="Zheng Y."/>
            <person name="Wang C.M."/>
            <person name="Sakai Y."/>
            <person name="Abe K."/>
            <person name="Yokota A."/>
            <person name="Donadio S."/>
            <person name="Cavaletti L."/>
            <person name="Monciardini P."/>
        </authorList>
    </citation>
    <scope>NUCLEOTIDE SEQUENCE [LARGE SCALE GENOMIC DNA]</scope>
    <source>
        <strain evidence="5 6">SOSP1-9</strain>
    </source>
</reference>
<dbReference type="InterPro" id="IPR009081">
    <property type="entry name" value="PP-bd_ACP"/>
</dbReference>
<dbReference type="InterPro" id="IPR023213">
    <property type="entry name" value="CAT-like_dom_sf"/>
</dbReference>
<dbReference type="Pfam" id="PF00550">
    <property type="entry name" value="PP-binding"/>
    <property type="match status" value="1"/>
</dbReference>
<sequence>MQTFTAKSSPLSLQQARLWSIPGEHSAFSVQCAVRVEGTLRIDILYRALQMMMQQHEILRTVAGQMQGVDIPIQVETDWMPLHCPVIDLINRGEAAQQSLIDVLWEQYQSLPFDLEQGPVVSCLLMRISHEQYLLLLRLSAFSADTATLRTFLDQLAQIYGALVQQQEATDEPLQYADVATWQDDLLQEEDAEPHRAFWRTLTTEARETNTIQIPSETTRATNHFNPAIYTLHLEKEISTQIASLTQHYHVTPTALALTCWQLLIARFTAASSFFIGVAFDGRFYDELADALGLYTRYVPMRMNVENDQPFIRALIHVHQTLEDARKRQYYFVANAEEMPPFPVSFTAEQWPETFPAAGSVRFQLFRRSGWQEPFLIQLSLLEVGPQVQLELHYNQSCLEVGTIQRWAAGLQRLLAAVLATPTASLSQLPMIGEAEAQWLGQQLQGERLPIPAEPWHALFERQVVQTPEAPALQSEQEQWSYQQLNAQANQLAHFLREQGVHPGSFVGLCMPRGGLMIVALLAILKAGGAYLPLEPEQPAERLATVLQQSSMSLLLSVREVAAHLPLPTTWSGSLLSFEEIQPLVHSYPQDNLPWPGNAEDLAYMIYTSGSTGRPKGVMIRHANLLNYTQGLLTRMQAQAGWHFATVSTLAADLGNSAIFGALGSGGCLHVFDYETITQATAFVQAMHEQRIDVLKIVPTHLSSLLAALPEDGQRQLLPRQRLLLGGERVSSQLRSRLAALAGTCRVYNHYGPTETTIGVLMGEINLSEESEEVPIGRPLANSWCLVLDRWGQPVPQGVVGELYIGGAGVTAGYLADQAQNQERFVSLTQRPGERVYRTGDLVRMRADGQLVFVGRRDTQVKLRGYRIELAEIEAVLGAHPQIRESVVLLREEEPGQPYLAGYLVARERPEPSEEELMQYLRAHLPTYMLPPALIWMPTLPLTSNGKIDRQQLPLPTHAHIHTQSTASVHPPRNPLEELMQAIWQDVLKVPIPDVQASFFNLGGHSLLATQVVSRVRLTFGVDLSIVDFFAEPTIAGAARHVEVAQQGERHAHIPPLQIVSRDQPLPLSFAQQRLWFLDQLDPTNTAYNKSISLKLVGALHRRALEQSLQTIISRHEVLRTTFEMHQTQPVQVIQPATSFTFVHVDLSRLPAQEATYLARQLAEHEGQHLFDLAHDLPVRATLLRLNKTEHHLVLTLHHIASDAWSNGIFVRELNTFYATTIEGVTISNNHPLPAITLQYADFASWQRSWLQGQILEEETGYWREQLDGLVPSEFPTDRLRPLLPTFRGASYTLALPPSLSAELRKLSQKEGVTLFMTLLASFQLLLARYTQETDIAVGTPIANRHRAEIEHLIGFFVNTLVLRTDLSGNPSFRELLKRVRSVTLGAYAHQDVPFEKLVELLQPERDMSRSPLFRVLFSLQNVPMPLGDLPGLHLEVQENERGAAKFDLSVAVIEQEEELSCVVEYLEDLFDRSTIIRLLDHWLHLLQCLVATPEQHIEAISMLTEDEQHQLFVEWNSSTEDLNDPLCAHQLFEKQVQQTPEAIAMVNDTGHQLSYAALDQRANQLAHLLQSHGVGPEVLVGVYLPRSLESILALLAILKAGGAYLPLDPDLPAARLSFLLQDAACSLVLSRSTLSLPLPPSPSLMLTRLDLDRLGSSLSALPPTAPYSPVLPANLAYMIYTSGSTGTPKGVAVTHQGIGNLASAQAHTFALSAHSRELQFASLSFDASVSEIMMALLSGQPSIWPPNSSSCRDPICSASCTSRPSPISPCLLPRWPSCPMRRTPCPICKPSSSPAKPVIPTSCPCGPPLITSSMPMDPPRPQCAPVSLPAYPMSLSPSGVPSHRLSSMSSMPTCNLCPSASPASSTSGASVWHAAIISVLT</sequence>
<dbReference type="InterPro" id="IPR020459">
    <property type="entry name" value="AMP-binding"/>
</dbReference>
<dbReference type="Gene3D" id="3.30.559.30">
    <property type="entry name" value="Nonribosomal peptide synthetase, condensation domain"/>
    <property type="match status" value="2"/>
</dbReference>
<dbReference type="SUPFAM" id="SSF56801">
    <property type="entry name" value="Acetyl-CoA synthetase-like"/>
    <property type="match status" value="2"/>
</dbReference>
<dbReference type="InterPro" id="IPR025110">
    <property type="entry name" value="AMP-bd_C"/>
</dbReference>
<dbReference type="Pfam" id="PF00668">
    <property type="entry name" value="Condensation"/>
    <property type="match status" value="2"/>
</dbReference>
<evidence type="ECO:0000256" key="3">
    <source>
        <dbReference type="ARBA" id="ARBA00022553"/>
    </source>
</evidence>
<evidence type="ECO:0000313" key="6">
    <source>
        <dbReference type="Proteomes" id="UP000635565"/>
    </source>
</evidence>
<comment type="cofactor">
    <cofactor evidence="1">
        <name>pantetheine 4'-phosphate</name>
        <dbReference type="ChEBI" id="CHEBI:47942"/>
    </cofactor>
</comment>
<dbReference type="InterPro" id="IPR036736">
    <property type="entry name" value="ACP-like_sf"/>
</dbReference>
<dbReference type="EMBL" id="BNJJ01000001">
    <property type="protein sequence ID" value="GHO82467.1"/>
    <property type="molecule type" value="Genomic_DNA"/>
</dbReference>
<protein>
    <submittedName>
        <fullName evidence="5">Non-ribosomal peptide synthetase</fullName>
    </submittedName>
</protein>
<dbReference type="PROSITE" id="PS00455">
    <property type="entry name" value="AMP_BINDING"/>
    <property type="match status" value="2"/>
</dbReference>
<dbReference type="Gene3D" id="3.30.300.30">
    <property type="match status" value="1"/>
</dbReference>
<dbReference type="InterPro" id="IPR045851">
    <property type="entry name" value="AMP-bd_C_sf"/>
</dbReference>
<evidence type="ECO:0000256" key="1">
    <source>
        <dbReference type="ARBA" id="ARBA00001957"/>
    </source>
</evidence>
<dbReference type="Gene3D" id="1.10.1200.10">
    <property type="entry name" value="ACP-like"/>
    <property type="match status" value="1"/>
</dbReference>
<dbReference type="PRINTS" id="PR00154">
    <property type="entry name" value="AMPBINDING"/>
</dbReference>
<keyword evidence="6" id="KW-1185">Reference proteome</keyword>
<feature type="domain" description="Carrier" evidence="4">
    <location>
        <begin position="971"/>
        <end position="1046"/>
    </location>
</feature>
<dbReference type="InterPro" id="IPR020845">
    <property type="entry name" value="AMP-binding_CS"/>
</dbReference>
<dbReference type="SUPFAM" id="SSF52777">
    <property type="entry name" value="CoA-dependent acyltransferases"/>
    <property type="match status" value="4"/>
</dbReference>
<dbReference type="InterPro" id="IPR010071">
    <property type="entry name" value="AA_adenyl_dom"/>
</dbReference>
<dbReference type="SUPFAM" id="SSF47336">
    <property type="entry name" value="ACP-like"/>
    <property type="match status" value="1"/>
</dbReference>
<dbReference type="Gene3D" id="3.40.50.980">
    <property type="match status" value="4"/>
</dbReference>
<dbReference type="PANTHER" id="PTHR45527">
    <property type="entry name" value="NONRIBOSOMAL PEPTIDE SYNTHETASE"/>
    <property type="match status" value="1"/>
</dbReference>
<dbReference type="InterPro" id="IPR001242">
    <property type="entry name" value="Condensation_dom"/>
</dbReference>
<dbReference type="CDD" id="cd05930">
    <property type="entry name" value="A_NRPS"/>
    <property type="match status" value="1"/>
</dbReference>
<dbReference type="SMART" id="SM00823">
    <property type="entry name" value="PKS_PP"/>
    <property type="match status" value="1"/>
</dbReference>
<evidence type="ECO:0000259" key="4">
    <source>
        <dbReference type="PROSITE" id="PS50075"/>
    </source>
</evidence>
<comment type="caution">
    <text evidence="5">The sequence shown here is derived from an EMBL/GenBank/DDBJ whole genome shotgun (WGS) entry which is preliminary data.</text>
</comment>
<dbReference type="Proteomes" id="UP000635565">
    <property type="component" value="Unassembled WGS sequence"/>
</dbReference>
<dbReference type="Gene3D" id="2.30.38.10">
    <property type="entry name" value="Luciferase, Domain 3"/>
    <property type="match status" value="1"/>
</dbReference>
<dbReference type="PANTHER" id="PTHR45527:SF1">
    <property type="entry name" value="FATTY ACID SYNTHASE"/>
    <property type="match status" value="1"/>
</dbReference>
<proteinExistence type="predicted"/>
<dbReference type="InterPro" id="IPR000873">
    <property type="entry name" value="AMP-dep_synth/lig_dom"/>
</dbReference>
<dbReference type="PROSITE" id="PS50075">
    <property type="entry name" value="CARRIER"/>
    <property type="match status" value="1"/>
</dbReference>
<dbReference type="NCBIfam" id="TIGR01733">
    <property type="entry name" value="AA-adenyl-dom"/>
    <property type="match status" value="1"/>
</dbReference>
<dbReference type="Pfam" id="PF13193">
    <property type="entry name" value="AMP-binding_C"/>
    <property type="match status" value="1"/>
</dbReference>
<evidence type="ECO:0000256" key="2">
    <source>
        <dbReference type="ARBA" id="ARBA00022450"/>
    </source>
</evidence>
<dbReference type="Gene3D" id="3.30.559.10">
    <property type="entry name" value="Chloramphenicol acetyltransferase-like domain"/>
    <property type="match status" value="2"/>
</dbReference>
<keyword evidence="3" id="KW-0597">Phosphoprotein</keyword>
<dbReference type="Pfam" id="PF00501">
    <property type="entry name" value="AMP-binding"/>
    <property type="match status" value="2"/>
</dbReference>
<dbReference type="CDD" id="cd19531">
    <property type="entry name" value="LCL_NRPS-like"/>
    <property type="match status" value="1"/>
</dbReference>
<evidence type="ECO:0000313" key="5">
    <source>
        <dbReference type="EMBL" id="GHO82467.1"/>
    </source>
</evidence>
<gene>
    <name evidence="5" type="ORF">KSZ_04730</name>
</gene>
<organism evidence="5 6">
    <name type="scientific">Dictyobacter formicarum</name>
    <dbReference type="NCBI Taxonomy" id="2778368"/>
    <lineage>
        <taxon>Bacteria</taxon>
        <taxon>Bacillati</taxon>
        <taxon>Chloroflexota</taxon>
        <taxon>Ktedonobacteria</taxon>
        <taxon>Ktedonobacterales</taxon>
        <taxon>Dictyobacteraceae</taxon>
        <taxon>Dictyobacter</taxon>
    </lineage>
</organism>
<name>A0ABQ3V8K8_9CHLR</name>